<evidence type="ECO:0000259" key="2">
    <source>
        <dbReference type="Pfam" id="PF03372"/>
    </source>
</evidence>
<dbReference type="OMA" id="ESCSHRV"/>
<feature type="region of interest" description="Disordered" evidence="1">
    <location>
        <begin position="22"/>
        <end position="67"/>
    </location>
</feature>
<dbReference type="Gene3D" id="3.60.10.10">
    <property type="entry name" value="Endonuclease/exonuclease/phosphatase"/>
    <property type="match status" value="2"/>
</dbReference>
<dbReference type="GO" id="GO:0003730">
    <property type="term" value="F:mRNA 3'-UTR binding"/>
    <property type="evidence" value="ECO:0000318"/>
    <property type="project" value="GO_Central"/>
</dbReference>
<dbReference type="AlphaFoldDB" id="A0A0K9P0W6"/>
<comment type="caution">
    <text evidence="3">The sequence shown here is derived from an EMBL/GenBank/DDBJ whole genome shotgun (WGS) entry which is preliminary data.</text>
</comment>
<dbReference type="SUPFAM" id="SSF56219">
    <property type="entry name" value="DNase I-like"/>
    <property type="match status" value="1"/>
</dbReference>
<reference evidence="4" key="1">
    <citation type="journal article" date="2016" name="Nature">
        <title>The genome of the seagrass Zostera marina reveals angiosperm adaptation to the sea.</title>
        <authorList>
            <person name="Olsen J.L."/>
            <person name="Rouze P."/>
            <person name="Verhelst B."/>
            <person name="Lin Y.-C."/>
            <person name="Bayer T."/>
            <person name="Collen J."/>
            <person name="Dattolo E."/>
            <person name="De Paoli E."/>
            <person name="Dittami S."/>
            <person name="Maumus F."/>
            <person name="Michel G."/>
            <person name="Kersting A."/>
            <person name="Lauritano C."/>
            <person name="Lohaus R."/>
            <person name="Toepel M."/>
            <person name="Tonon T."/>
            <person name="Vanneste K."/>
            <person name="Amirebrahimi M."/>
            <person name="Brakel J."/>
            <person name="Bostroem C."/>
            <person name="Chovatia M."/>
            <person name="Grimwood J."/>
            <person name="Jenkins J.W."/>
            <person name="Jueterbock A."/>
            <person name="Mraz A."/>
            <person name="Stam W.T."/>
            <person name="Tice H."/>
            <person name="Bornberg-Bauer E."/>
            <person name="Green P.J."/>
            <person name="Pearson G.A."/>
            <person name="Procaccini G."/>
            <person name="Duarte C.M."/>
            <person name="Schmutz J."/>
            <person name="Reusch T.B.H."/>
            <person name="Van de Peer Y."/>
        </authorList>
    </citation>
    <scope>NUCLEOTIDE SEQUENCE [LARGE SCALE GENOMIC DNA]</scope>
    <source>
        <strain evidence="4">cv. Finnish</strain>
    </source>
</reference>
<dbReference type="OrthoDB" id="428734at2759"/>
<gene>
    <name evidence="3" type="ORF">ZOSMA_4G01540</name>
</gene>
<name>A0A0K9P0W6_ZOSMR</name>
<protein>
    <recommendedName>
        <fullName evidence="2">Endonuclease/exonuclease/phosphatase domain-containing protein</fullName>
    </recommendedName>
</protein>
<sequence length="818" mass="94483">MRYYSPPLRLFFYSNLSMSNNRGQGRLPQRFSSRSSSYSTERRFGNQDQTIGYRQDPGFYGTQQPPPHFRPRSSLAYGFRPPRSDYVNTSQPQHFDNPQFHVPSLNPYPSPQFHAHSQNSHFVNRPPPQFDLHSQNGYLSPRFLARSQNSNFVNRPPFHFPVPPPLKSSNVRRFPPQFHFQPSPHRAHYHNQPPSSSAPSFNRLIPDDYRIWVPSKSQPSPYCEHFRLVSYNILADYCAINHQPELYFHISPEDLDWEWRRHNILSELQFWSPDILCLQEVDKFQDFVDSLSLQGYDGIWQMRTGSATDGCAIFWRTNRFQLRFEKNIEFKKYGLRDNVAQICVLESWAQRHVDLNSTGSSESHNKPQEHNRIVVCNIHVLYNPKRGEIKLGQVRILLDEAYSISREWNAPVVLCGDFNSTPKSPLYNFLSDQMLNLYGLDRNQISGQYSACSQEPPKRYNKYSIPRGDSVYAKKLQKRLENISLRSKEENHEVSVRLKMKVVHQEVKNNDLHTKSVSDDHREIKLLKHHVKDHDEINKIPDSSESIENRQHVSESITENISSVIISEKYSVEVLKETADEDILSQNSEDKLSKTFLNLDSCMDSTVDKESALLSSTVTDKPNDMDSEENPINSAFSEFQPAEKSSVKLELDLSESIHKESEINQDSFQDNPDPNFLAELHGPEENQIIDSNFQYHASFHSGFQKRNNFNPYAFTPSEIELASGNAECSFLQHNLKLKSVYTEVEDCGGTRDSNGEPQVTSYNSKFMGTVDYIWFSEGIQTTKVLDTIRRDVLQRTPGFPTEKWGSDHLALACELAFT</sequence>
<evidence type="ECO:0000313" key="4">
    <source>
        <dbReference type="Proteomes" id="UP000036987"/>
    </source>
</evidence>
<proteinExistence type="predicted"/>
<evidence type="ECO:0000313" key="3">
    <source>
        <dbReference type="EMBL" id="KMZ61865.1"/>
    </source>
</evidence>
<evidence type="ECO:0000256" key="1">
    <source>
        <dbReference type="SAM" id="MobiDB-lite"/>
    </source>
</evidence>
<feature type="compositionally biased region" description="Low complexity" evidence="1">
    <location>
        <begin position="26"/>
        <end position="39"/>
    </location>
</feature>
<organism evidence="3 4">
    <name type="scientific">Zostera marina</name>
    <name type="common">Eelgrass</name>
    <dbReference type="NCBI Taxonomy" id="29655"/>
    <lineage>
        <taxon>Eukaryota</taxon>
        <taxon>Viridiplantae</taxon>
        <taxon>Streptophyta</taxon>
        <taxon>Embryophyta</taxon>
        <taxon>Tracheophyta</taxon>
        <taxon>Spermatophyta</taxon>
        <taxon>Magnoliopsida</taxon>
        <taxon>Liliopsida</taxon>
        <taxon>Zosteraceae</taxon>
        <taxon>Zostera</taxon>
    </lineage>
</organism>
<accession>A0A0K9P0W6</accession>
<dbReference type="PANTHER" id="PTHR12121">
    <property type="entry name" value="CARBON CATABOLITE REPRESSOR PROTEIN 4"/>
    <property type="match status" value="1"/>
</dbReference>
<dbReference type="Proteomes" id="UP000036987">
    <property type="component" value="Unassembled WGS sequence"/>
</dbReference>
<dbReference type="GO" id="GO:0003824">
    <property type="term" value="F:catalytic activity"/>
    <property type="evidence" value="ECO:0007669"/>
    <property type="project" value="InterPro"/>
</dbReference>
<feature type="domain" description="Endonuclease/exonuclease/phosphatase" evidence="2">
    <location>
        <begin position="230"/>
        <end position="441"/>
    </location>
</feature>
<dbReference type="InterPro" id="IPR050410">
    <property type="entry name" value="CCR4/nocturin_mRNA_transcr"/>
</dbReference>
<dbReference type="Pfam" id="PF03372">
    <property type="entry name" value="Exo_endo_phos"/>
    <property type="match status" value="1"/>
</dbReference>
<dbReference type="EMBL" id="LFYR01001430">
    <property type="protein sequence ID" value="KMZ61865.1"/>
    <property type="molecule type" value="Genomic_DNA"/>
</dbReference>
<keyword evidence="4" id="KW-1185">Reference proteome</keyword>
<dbReference type="InterPro" id="IPR036691">
    <property type="entry name" value="Endo/exonu/phosph_ase_sf"/>
</dbReference>
<dbReference type="PANTHER" id="PTHR12121:SF85">
    <property type="entry name" value="CARBON CATABOLITE REPRESSOR PROTEIN 4 HOMOLOG 6"/>
    <property type="match status" value="1"/>
</dbReference>
<dbReference type="InterPro" id="IPR005135">
    <property type="entry name" value="Endo/exonuclease/phosphatase"/>
</dbReference>